<gene>
    <name evidence="2" type="ORF">Pdw03_8287</name>
</gene>
<dbReference type="RefSeq" id="XP_065957000.1">
    <property type="nucleotide sequence ID" value="XM_066101917.1"/>
</dbReference>
<evidence type="ECO:0000259" key="1">
    <source>
        <dbReference type="Pfam" id="PF03061"/>
    </source>
</evidence>
<sequence>MVQYRSILQSTLRQSSIQTRNFWRPVVRNVSTAAQPNASREPSRWMRRLIYAGVFGTLGVGAGKWLDNKIGVPPAPGTLEDQMELQEIQRVFDIGLPIVQELRSNPDYVENHVYENFTDKHKTHRLTSGPLAGSRGLGLQKVFWNDKEKKLVSVVFLGPGLEGWPTMVHGGALGTVIDENMGRAAIRHFPARTGVTASLELNYRAPVHSDNFYALHTTLDQKRSTETKAYAKYTQAEYDWGIFLNYGNILNYFLHRPAGPFGRSQLKNRKLAKEKQIPFGFYCRFDKVMIQYSVLVTKIFTETDTVGMAIAGADFCRVKFWPAESFNVYGHDPVDVGVCSPTIGFGITAENPELIELIVVPSSMITTVNCPDLGPDCHCLRSHTLSIRVVGGDNSYTIYYNFFISNFVTAATCFIDLTKELNIADVKLIGEAIELRGASLLGELRTIPCITNIETAYQMVVGASQLADAEDENGCMTDHVAVAV</sequence>
<dbReference type="AlphaFoldDB" id="A0A7T7BLP7"/>
<proteinExistence type="predicted"/>
<dbReference type="GeneID" id="26234519"/>
<dbReference type="InterPro" id="IPR006683">
    <property type="entry name" value="Thioestr_dom"/>
</dbReference>
<accession>A0A7T7BLP7</accession>
<evidence type="ECO:0000313" key="3">
    <source>
        <dbReference type="Proteomes" id="UP000595662"/>
    </source>
</evidence>
<dbReference type="CDD" id="cd03443">
    <property type="entry name" value="PaaI_thioesterase"/>
    <property type="match status" value="1"/>
</dbReference>
<dbReference type="EMBL" id="CP060776">
    <property type="protein sequence ID" value="QQK44386.1"/>
    <property type="molecule type" value="Genomic_DNA"/>
</dbReference>
<dbReference type="Gene3D" id="3.10.129.10">
    <property type="entry name" value="Hotdog Thioesterase"/>
    <property type="match status" value="1"/>
</dbReference>
<name>A0A7T7BLP7_PENDI</name>
<organism evidence="2 3">
    <name type="scientific">Penicillium digitatum</name>
    <name type="common">Green mold</name>
    <dbReference type="NCBI Taxonomy" id="36651"/>
    <lineage>
        <taxon>Eukaryota</taxon>
        <taxon>Fungi</taxon>
        <taxon>Dikarya</taxon>
        <taxon>Ascomycota</taxon>
        <taxon>Pezizomycotina</taxon>
        <taxon>Eurotiomycetes</taxon>
        <taxon>Eurotiomycetidae</taxon>
        <taxon>Eurotiales</taxon>
        <taxon>Aspergillaceae</taxon>
        <taxon>Penicillium</taxon>
    </lineage>
</organism>
<dbReference type="PANTHER" id="PTHR47260:SF1">
    <property type="entry name" value="UPF0644 PROTEIN PB2B4.06"/>
    <property type="match status" value="1"/>
</dbReference>
<dbReference type="SUPFAM" id="SSF54637">
    <property type="entry name" value="Thioesterase/thiol ester dehydrase-isomerase"/>
    <property type="match status" value="1"/>
</dbReference>
<dbReference type="InterPro" id="IPR029069">
    <property type="entry name" value="HotDog_dom_sf"/>
</dbReference>
<dbReference type="VEuPathDB" id="FungiDB:PDIP_62030"/>
<dbReference type="PANTHER" id="PTHR47260">
    <property type="entry name" value="UPF0644 PROTEIN PB2B4.06"/>
    <property type="match status" value="1"/>
</dbReference>
<protein>
    <recommendedName>
        <fullName evidence="1">Thioesterase domain-containing protein</fullName>
    </recommendedName>
</protein>
<reference evidence="2 3" key="1">
    <citation type="submission" date="2020-08" db="EMBL/GenBank/DDBJ databases">
        <title>The completed genome sequence of the pathogenic ascomycete fungus Penicillium digitatum.</title>
        <authorList>
            <person name="Wang M."/>
        </authorList>
    </citation>
    <scope>NUCLEOTIDE SEQUENCE [LARGE SCALE GENOMIC DNA]</scope>
    <source>
        <strain evidence="2 3">PdW03</strain>
    </source>
</reference>
<dbReference type="Pfam" id="PF03061">
    <property type="entry name" value="4HBT"/>
    <property type="match status" value="1"/>
</dbReference>
<feature type="domain" description="Thioesterase" evidence="1">
    <location>
        <begin position="167"/>
        <end position="218"/>
    </location>
</feature>
<dbReference type="InterPro" id="IPR052061">
    <property type="entry name" value="PTE-AB_protein"/>
</dbReference>
<dbReference type="Proteomes" id="UP000595662">
    <property type="component" value="Chromosome 3"/>
</dbReference>
<evidence type="ECO:0000313" key="2">
    <source>
        <dbReference type="EMBL" id="QQK44386.1"/>
    </source>
</evidence>